<proteinExistence type="predicted"/>
<dbReference type="SUPFAM" id="SSF52172">
    <property type="entry name" value="CheY-like"/>
    <property type="match status" value="1"/>
</dbReference>
<evidence type="ECO:0000259" key="2">
    <source>
        <dbReference type="PROSITE" id="PS50110"/>
    </source>
</evidence>
<dbReference type="SMART" id="SM00448">
    <property type="entry name" value="REC"/>
    <property type="match status" value="1"/>
</dbReference>
<keyword evidence="4" id="KW-1185">Reference proteome</keyword>
<gene>
    <name evidence="3" type="ORF">ACFO3U_07335</name>
</gene>
<organism evidence="3 4">
    <name type="scientific">Flavobacterium ponti</name>
    <dbReference type="NCBI Taxonomy" id="665133"/>
    <lineage>
        <taxon>Bacteria</taxon>
        <taxon>Pseudomonadati</taxon>
        <taxon>Bacteroidota</taxon>
        <taxon>Flavobacteriia</taxon>
        <taxon>Flavobacteriales</taxon>
        <taxon>Flavobacteriaceae</taxon>
        <taxon>Flavobacterium</taxon>
    </lineage>
</organism>
<dbReference type="PANTHER" id="PTHR45566:SF1">
    <property type="entry name" value="HTH-TYPE TRANSCRIPTIONAL REGULATOR YHJB-RELATED"/>
    <property type="match status" value="1"/>
</dbReference>
<dbReference type="Pfam" id="PF00072">
    <property type="entry name" value="Response_reg"/>
    <property type="match status" value="1"/>
</dbReference>
<evidence type="ECO:0000313" key="4">
    <source>
        <dbReference type="Proteomes" id="UP001595885"/>
    </source>
</evidence>
<comment type="caution">
    <text evidence="3">The sequence shown here is derived from an EMBL/GenBank/DDBJ whole genome shotgun (WGS) entry which is preliminary data.</text>
</comment>
<dbReference type="RefSeq" id="WP_379739946.1">
    <property type="nucleotide sequence ID" value="NZ_JBHSGW010000009.1"/>
</dbReference>
<dbReference type="InterPro" id="IPR011006">
    <property type="entry name" value="CheY-like_superfamily"/>
</dbReference>
<dbReference type="Proteomes" id="UP001595885">
    <property type="component" value="Unassembled WGS sequence"/>
</dbReference>
<sequence>MKKLTVFMADDHPFIIEAYNNTIKSYENEYDIVVFKASNCKEAYEILNNSETPNFNLAFLDVSMPPFEERNVLTGEDVARILKTKQPQCKIIMLTMLSDALRILNIIKNINPNGLIIKNDLTFDELKNAFEKILSGENYYSQTVVKYVSQSVSIENSPIDELDRQILYHISRGVKTKNIPMYTSMSLSTIEKRKLSLKQLFKVKEGSDEDLIREARERGFL</sequence>
<feature type="modified residue" description="4-aspartylphosphate" evidence="1">
    <location>
        <position position="61"/>
    </location>
</feature>
<dbReference type="PANTHER" id="PTHR45566">
    <property type="entry name" value="HTH-TYPE TRANSCRIPTIONAL REGULATOR YHJB-RELATED"/>
    <property type="match status" value="1"/>
</dbReference>
<keyword evidence="1" id="KW-0597">Phosphoprotein</keyword>
<evidence type="ECO:0000256" key="1">
    <source>
        <dbReference type="PROSITE-ProRule" id="PRU00169"/>
    </source>
</evidence>
<evidence type="ECO:0000313" key="3">
    <source>
        <dbReference type="EMBL" id="MFC4739803.1"/>
    </source>
</evidence>
<dbReference type="Gene3D" id="3.40.50.2300">
    <property type="match status" value="1"/>
</dbReference>
<dbReference type="InterPro" id="IPR001789">
    <property type="entry name" value="Sig_transdc_resp-reg_receiver"/>
</dbReference>
<accession>A0ABV9P2H6</accession>
<dbReference type="EMBL" id="JBHSGW010000009">
    <property type="protein sequence ID" value="MFC4739803.1"/>
    <property type="molecule type" value="Genomic_DNA"/>
</dbReference>
<name>A0ABV9P2H6_9FLAO</name>
<reference evidence="4" key="1">
    <citation type="journal article" date="2019" name="Int. J. Syst. Evol. Microbiol.">
        <title>The Global Catalogue of Microorganisms (GCM) 10K type strain sequencing project: providing services to taxonomists for standard genome sequencing and annotation.</title>
        <authorList>
            <consortium name="The Broad Institute Genomics Platform"/>
            <consortium name="The Broad Institute Genome Sequencing Center for Infectious Disease"/>
            <person name="Wu L."/>
            <person name="Ma J."/>
        </authorList>
    </citation>
    <scope>NUCLEOTIDE SEQUENCE [LARGE SCALE GENOMIC DNA]</scope>
    <source>
        <strain evidence="4">CCUG 50349</strain>
    </source>
</reference>
<protein>
    <submittedName>
        <fullName evidence="3">Response regulator</fullName>
    </submittedName>
</protein>
<dbReference type="PROSITE" id="PS50110">
    <property type="entry name" value="RESPONSE_REGULATORY"/>
    <property type="match status" value="1"/>
</dbReference>
<dbReference type="InterPro" id="IPR051015">
    <property type="entry name" value="EvgA-like"/>
</dbReference>
<feature type="domain" description="Response regulatory" evidence="2">
    <location>
        <begin position="5"/>
        <end position="134"/>
    </location>
</feature>